<evidence type="ECO:0000313" key="4">
    <source>
        <dbReference type="EMBL" id="KPH85196.1"/>
    </source>
</evidence>
<dbReference type="PROSITE" id="PS51459">
    <property type="entry name" value="FIDO"/>
    <property type="match status" value="1"/>
</dbReference>
<dbReference type="InterPro" id="IPR040198">
    <property type="entry name" value="Fido_containing"/>
</dbReference>
<dbReference type="Proteomes" id="UP000031553">
    <property type="component" value="Unassembled WGS sequence"/>
</dbReference>
<dbReference type="Pfam" id="PF13776">
    <property type="entry name" value="DUF4172"/>
    <property type="match status" value="1"/>
</dbReference>
<dbReference type="GO" id="GO:0051301">
    <property type="term" value="P:cell division"/>
    <property type="evidence" value="ECO:0007669"/>
    <property type="project" value="UniProtKB-KW"/>
</dbReference>
<dbReference type="OrthoDB" id="9813719at2"/>
<gene>
    <name evidence="4" type="ORF">GLUCOINTEAF2_0203550</name>
</gene>
<feature type="domain" description="Fido" evidence="3">
    <location>
        <begin position="113"/>
        <end position="269"/>
    </location>
</feature>
<feature type="binding site" evidence="2">
    <location>
        <begin position="210"/>
        <end position="217"/>
    </location>
    <ligand>
        <name>ATP</name>
        <dbReference type="ChEBI" id="CHEBI:30616"/>
    </ligand>
</feature>
<comment type="caution">
    <text evidence="4">The sequence shown here is derived from an EMBL/GenBank/DDBJ whole genome shotgun (WGS) entry which is preliminary data.</text>
</comment>
<dbReference type="PANTHER" id="PTHR13504:SF33">
    <property type="entry name" value="FIC FAMILY PROTEIN"/>
    <property type="match status" value="1"/>
</dbReference>
<evidence type="ECO:0000256" key="2">
    <source>
        <dbReference type="PIRSR" id="PIRSR640198-2"/>
    </source>
</evidence>
<proteinExistence type="predicted"/>
<evidence type="ECO:0000256" key="1">
    <source>
        <dbReference type="PIRSR" id="PIRSR640198-1"/>
    </source>
</evidence>
<name>A0A0N0MDF1_9PROT</name>
<dbReference type="InterPro" id="IPR025230">
    <property type="entry name" value="DUF4172"/>
</dbReference>
<evidence type="ECO:0000259" key="3">
    <source>
        <dbReference type="PROSITE" id="PS51459"/>
    </source>
</evidence>
<keyword evidence="2" id="KW-0547">Nucleotide-binding</keyword>
<accession>A0A0N0MDF1</accession>
<dbReference type="PANTHER" id="PTHR13504">
    <property type="entry name" value="FIDO DOMAIN-CONTAINING PROTEIN DDB_G0283145"/>
    <property type="match status" value="1"/>
</dbReference>
<dbReference type="AlphaFoldDB" id="A0A0N0MDF1"/>
<dbReference type="EMBL" id="JUFX02000256">
    <property type="protein sequence ID" value="KPH85196.1"/>
    <property type="molecule type" value="Genomic_DNA"/>
</dbReference>
<dbReference type="InterPro" id="IPR003812">
    <property type="entry name" value="Fido"/>
</dbReference>
<reference evidence="4 5" key="1">
    <citation type="submission" date="2015-07" db="EMBL/GenBank/DDBJ databases">
        <title>Draft Genome Sequence of Komagataeibacter intermedius Strain AF2, Isolated from Kombucha Tea.</title>
        <authorList>
            <person name="Santos R.A."/>
            <person name="Berretta A.A."/>
            <person name="Barud H.S."/>
            <person name="Ribeiro S.J."/>
            <person name="Gonzalez-Garcia L.N."/>
            <person name="Zucchi T.D."/>
            <person name="Goldman G.H."/>
            <person name="Riano-Pachon D.M."/>
        </authorList>
    </citation>
    <scope>NUCLEOTIDE SEQUENCE [LARGE SCALE GENOMIC DNA]</scope>
    <source>
        <strain evidence="4 5">AF2</strain>
    </source>
</reference>
<dbReference type="InterPro" id="IPR036597">
    <property type="entry name" value="Fido-like_dom_sf"/>
</dbReference>
<keyword evidence="4" id="KW-0132">Cell division</keyword>
<organism evidence="4 5">
    <name type="scientific">Komagataeibacter intermedius AF2</name>
    <dbReference type="NCBI Taxonomy" id="1458464"/>
    <lineage>
        <taxon>Bacteria</taxon>
        <taxon>Pseudomonadati</taxon>
        <taxon>Pseudomonadota</taxon>
        <taxon>Alphaproteobacteria</taxon>
        <taxon>Acetobacterales</taxon>
        <taxon>Acetobacteraceae</taxon>
        <taxon>Komagataeibacter</taxon>
    </lineage>
</organism>
<protein>
    <submittedName>
        <fullName evidence="4">Cell division protein Fic</fullName>
    </submittedName>
</protein>
<dbReference type="Pfam" id="PF02661">
    <property type="entry name" value="Fic"/>
    <property type="match status" value="1"/>
</dbReference>
<dbReference type="GO" id="GO:0005524">
    <property type="term" value="F:ATP binding"/>
    <property type="evidence" value="ECO:0007669"/>
    <property type="project" value="UniProtKB-KW"/>
</dbReference>
<dbReference type="Gene3D" id="1.10.3290.10">
    <property type="entry name" value="Fido-like domain"/>
    <property type="match status" value="1"/>
</dbReference>
<dbReference type="RefSeq" id="WP_039733392.1">
    <property type="nucleotide sequence ID" value="NZ_JUFX02000256.1"/>
</dbReference>
<feature type="active site" evidence="1">
    <location>
        <position position="206"/>
    </location>
</feature>
<sequence>MLWNWQLPDWPHFHFEKSCLRDAETEFLKGSGVVVGAMQHLDKDANQHLVVQLMSQETVESSAIEGEVLDRASVQSSIARHLGFATDRRRSTPTEAGAAELMADLYRHYAAPLTDQSLFEWHAMLMNGRRDLDVIGRYRTHAEAMQIISGPIHAPHIHFEAPPSRSVPSEMAQFIGWFNRTAPSGIDPLPAIERAAIAHLWFETIHPFEDGNGRIGRAIAEKALAQTLAAPTLTALAATINTYKKAYYLELHRASKTNQIENWMVWFSQVVLEAQSRTLRNIRFLIEKTRFLDRLRGKLNIRQEKALLRMLAEGPDGFQGGLSAQNYRSITGATSATATRDLVDLVALDALIRTGENRYARYSLRL</sequence>
<keyword evidence="4" id="KW-0131">Cell cycle</keyword>
<evidence type="ECO:0000313" key="5">
    <source>
        <dbReference type="Proteomes" id="UP000031553"/>
    </source>
</evidence>
<keyword evidence="2" id="KW-0067">ATP-binding</keyword>
<dbReference type="SUPFAM" id="SSF140931">
    <property type="entry name" value="Fic-like"/>
    <property type="match status" value="1"/>
</dbReference>